<keyword evidence="4" id="KW-1185">Reference proteome</keyword>
<dbReference type="Pfam" id="PF13439">
    <property type="entry name" value="Glyco_transf_4"/>
    <property type="match status" value="1"/>
</dbReference>
<proteinExistence type="predicted"/>
<evidence type="ECO:0000313" key="4">
    <source>
        <dbReference type="Proteomes" id="UP000184368"/>
    </source>
</evidence>
<feature type="domain" description="Glycosyl transferase family 1" evidence="1">
    <location>
        <begin position="207"/>
        <end position="339"/>
    </location>
</feature>
<protein>
    <submittedName>
        <fullName evidence="3">Glycosyltransferase involved in cell wall bisynthesis</fullName>
    </submittedName>
</protein>
<dbReference type="Gene3D" id="3.40.50.2000">
    <property type="entry name" value="Glycogen Phosphorylase B"/>
    <property type="match status" value="2"/>
</dbReference>
<evidence type="ECO:0000259" key="2">
    <source>
        <dbReference type="Pfam" id="PF13439"/>
    </source>
</evidence>
<dbReference type="Proteomes" id="UP000184368">
    <property type="component" value="Unassembled WGS sequence"/>
</dbReference>
<dbReference type="AlphaFoldDB" id="A0A1M5DRQ7"/>
<dbReference type="GO" id="GO:0016757">
    <property type="term" value="F:glycosyltransferase activity"/>
    <property type="evidence" value="ECO:0007669"/>
    <property type="project" value="InterPro"/>
</dbReference>
<dbReference type="InterPro" id="IPR028098">
    <property type="entry name" value="Glyco_trans_4-like_N"/>
</dbReference>
<accession>A0A1M5DRQ7</accession>
<dbReference type="Pfam" id="PF00534">
    <property type="entry name" value="Glycos_transf_1"/>
    <property type="match status" value="1"/>
</dbReference>
<feature type="domain" description="Glycosyltransferase subfamily 4-like N-terminal" evidence="2">
    <location>
        <begin position="13"/>
        <end position="180"/>
    </location>
</feature>
<dbReference type="PANTHER" id="PTHR12526">
    <property type="entry name" value="GLYCOSYLTRANSFERASE"/>
    <property type="match status" value="1"/>
</dbReference>
<dbReference type="RefSeq" id="WP_073044563.1">
    <property type="nucleotide sequence ID" value="NZ_FQUO01000011.1"/>
</dbReference>
<keyword evidence="3" id="KW-0808">Transferase</keyword>
<evidence type="ECO:0000259" key="1">
    <source>
        <dbReference type="Pfam" id="PF00534"/>
    </source>
</evidence>
<dbReference type="OrthoDB" id="862886at2"/>
<name>A0A1M5DRQ7_9BACT</name>
<dbReference type="STRING" id="1302690.BUE76_19910"/>
<organism evidence="3 4">
    <name type="scientific">Cnuella takakiae</name>
    <dbReference type="NCBI Taxonomy" id="1302690"/>
    <lineage>
        <taxon>Bacteria</taxon>
        <taxon>Pseudomonadati</taxon>
        <taxon>Bacteroidota</taxon>
        <taxon>Chitinophagia</taxon>
        <taxon>Chitinophagales</taxon>
        <taxon>Chitinophagaceae</taxon>
        <taxon>Cnuella</taxon>
    </lineage>
</organism>
<dbReference type="InterPro" id="IPR001296">
    <property type="entry name" value="Glyco_trans_1"/>
</dbReference>
<dbReference type="EMBL" id="FQUO01000011">
    <property type="protein sequence ID" value="SHF69663.1"/>
    <property type="molecule type" value="Genomic_DNA"/>
</dbReference>
<dbReference type="CDD" id="cd03811">
    <property type="entry name" value="GT4_GT28_WabH-like"/>
    <property type="match status" value="1"/>
</dbReference>
<gene>
    <name evidence="3" type="ORF">SAMN05444008_11158</name>
</gene>
<dbReference type="SUPFAM" id="SSF53756">
    <property type="entry name" value="UDP-Glycosyltransferase/glycogen phosphorylase"/>
    <property type="match status" value="1"/>
</dbReference>
<sequence>MRILLTTDVVHAGGAETFVLRLGQALATRGHHVVITPLYKNRIDEKILAELAPEVRVVPVELNLLKPLQLVDGLLRRAGIDHSFLTQLFSRGLARIINYEKVQVVHSHLFTTDKVAVVAGKIMGVPVVTTIHGDYSANERLERIGNLKHILNFRSHMYSVLNGMNAIVCICEEQLQFFGQRRSFFGRQLPLHKIYNGYSRPDIEHKPNRQKLGIPAEAFVYGMIARGIPEKGWLQAITAFNNLPDNDSYLLLIGDSAYVQKLKDHYVSKRVLFVGQQEQPFGWLQICEVGLFCSLIKTEALPTVIIEYLAAGLPVIATAVGEVPRMIYGQNGAAGILIPLDEATIVTSLTTAMAQIKRDLKAYYAMQAQTALAFDKFSMGRCVKAYETIYDSCLVPTIITK</sequence>
<reference evidence="3 4" key="1">
    <citation type="submission" date="2016-11" db="EMBL/GenBank/DDBJ databases">
        <authorList>
            <person name="Jaros S."/>
            <person name="Januszkiewicz K."/>
            <person name="Wedrychowicz H."/>
        </authorList>
    </citation>
    <scope>NUCLEOTIDE SEQUENCE [LARGE SCALE GENOMIC DNA]</scope>
    <source>
        <strain evidence="3 4">DSM 26897</strain>
    </source>
</reference>
<dbReference type="PANTHER" id="PTHR12526:SF630">
    <property type="entry name" value="GLYCOSYLTRANSFERASE"/>
    <property type="match status" value="1"/>
</dbReference>
<evidence type="ECO:0000313" key="3">
    <source>
        <dbReference type="EMBL" id="SHF69663.1"/>
    </source>
</evidence>